<evidence type="ECO:0000256" key="4">
    <source>
        <dbReference type="ARBA" id="ARBA00022692"/>
    </source>
</evidence>
<evidence type="ECO:0000256" key="9">
    <source>
        <dbReference type="ARBA" id="ARBA00047594"/>
    </source>
</evidence>
<organism evidence="12 13">
    <name type="scientific">Acinetobacter schindleri</name>
    <dbReference type="NCBI Taxonomy" id="108981"/>
    <lineage>
        <taxon>Bacteria</taxon>
        <taxon>Pseudomonadati</taxon>
        <taxon>Pseudomonadota</taxon>
        <taxon>Gammaproteobacteria</taxon>
        <taxon>Moraxellales</taxon>
        <taxon>Moraxellaceae</taxon>
        <taxon>Acinetobacter</taxon>
    </lineage>
</organism>
<keyword evidence="5" id="KW-0378">Hydrolase</keyword>
<keyword evidence="7 10" id="KW-0472">Membrane</keyword>
<evidence type="ECO:0000313" key="12">
    <source>
        <dbReference type="EMBL" id="QIC68142.1"/>
    </source>
</evidence>
<dbReference type="PANTHER" id="PTHR14969:SF62">
    <property type="entry name" value="DECAPRENYLPHOSPHORYL-5-PHOSPHORIBOSE PHOSPHATASE RV3807C-RELATED"/>
    <property type="match status" value="1"/>
</dbReference>
<feature type="transmembrane region" description="Helical" evidence="10">
    <location>
        <begin position="44"/>
        <end position="60"/>
    </location>
</feature>
<name>A0AAE7BXL2_9GAMM</name>
<keyword evidence="3" id="KW-1003">Cell membrane</keyword>
<proteinExistence type="predicted"/>
<feature type="transmembrane region" description="Helical" evidence="10">
    <location>
        <begin position="158"/>
        <end position="182"/>
    </location>
</feature>
<dbReference type="SUPFAM" id="SSF48317">
    <property type="entry name" value="Acid phosphatase/Vanadium-dependent haloperoxidase"/>
    <property type="match status" value="1"/>
</dbReference>
<evidence type="ECO:0000256" key="6">
    <source>
        <dbReference type="ARBA" id="ARBA00022989"/>
    </source>
</evidence>
<accession>A0AAE7BXL2</accession>
<dbReference type="EMBL" id="CP044463">
    <property type="protein sequence ID" value="QIC68142.1"/>
    <property type="molecule type" value="Genomic_DNA"/>
</dbReference>
<evidence type="ECO:0000259" key="11">
    <source>
        <dbReference type="SMART" id="SM00014"/>
    </source>
</evidence>
<keyword evidence="4 10" id="KW-0812">Transmembrane</keyword>
<feature type="transmembrane region" description="Helical" evidence="10">
    <location>
        <begin position="66"/>
        <end position="82"/>
    </location>
</feature>
<dbReference type="Proteomes" id="UP000503505">
    <property type="component" value="Chromosome"/>
</dbReference>
<dbReference type="GO" id="GO:0050380">
    <property type="term" value="F:undecaprenyl-diphosphatase activity"/>
    <property type="evidence" value="ECO:0007669"/>
    <property type="project" value="UniProtKB-EC"/>
</dbReference>
<evidence type="ECO:0000256" key="1">
    <source>
        <dbReference type="ARBA" id="ARBA00004651"/>
    </source>
</evidence>
<gene>
    <name evidence="12" type="ORF">FSC10_12615</name>
</gene>
<evidence type="ECO:0000256" key="7">
    <source>
        <dbReference type="ARBA" id="ARBA00023136"/>
    </source>
</evidence>
<evidence type="ECO:0000256" key="3">
    <source>
        <dbReference type="ARBA" id="ARBA00022475"/>
    </source>
</evidence>
<dbReference type="CDD" id="cd01610">
    <property type="entry name" value="PAP2_like"/>
    <property type="match status" value="1"/>
</dbReference>
<evidence type="ECO:0000256" key="5">
    <source>
        <dbReference type="ARBA" id="ARBA00022801"/>
    </source>
</evidence>
<dbReference type="EC" id="3.6.1.27" evidence="2"/>
<keyword evidence="6 10" id="KW-1133">Transmembrane helix</keyword>
<evidence type="ECO:0000256" key="2">
    <source>
        <dbReference type="ARBA" id="ARBA00012374"/>
    </source>
</evidence>
<dbReference type="PANTHER" id="PTHR14969">
    <property type="entry name" value="SPHINGOSINE-1-PHOSPHATE PHOSPHOHYDROLASE"/>
    <property type="match status" value="1"/>
</dbReference>
<dbReference type="Gene3D" id="1.20.144.10">
    <property type="entry name" value="Phosphatidic acid phosphatase type 2/haloperoxidase"/>
    <property type="match status" value="1"/>
</dbReference>
<comment type="catalytic activity">
    <reaction evidence="9">
        <text>di-trans,octa-cis-undecaprenyl diphosphate + H2O = di-trans,octa-cis-undecaprenyl phosphate + phosphate + H(+)</text>
        <dbReference type="Rhea" id="RHEA:28094"/>
        <dbReference type="ChEBI" id="CHEBI:15377"/>
        <dbReference type="ChEBI" id="CHEBI:15378"/>
        <dbReference type="ChEBI" id="CHEBI:43474"/>
        <dbReference type="ChEBI" id="CHEBI:58405"/>
        <dbReference type="ChEBI" id="CHEBI:60392"/>
        <dbReference type="EC" id="3.6.1.27"/>
    </reaction>
</comment>
<dbReference type="GO" id="GO:0005886">
    <property type="term" value="C:plasma membrane"/>
    <property type="evidence" value="ECO:0007669"/>
    <property type="project" value="UniProtKB-SubCell"/>
</dbReference>
<dbReference type="Pfam" id="PF01569">
    <property type="entry name" value="PAP2"/>
    <property type="match status" value="1"/>
</dbReference>
<comment type="subcellular location">
    <subcellularLocation>
        <location evidence="1">Cell membrane</location>
        <topology evidence="1">Multi-pass membrane protein</topology>
    </subcellularLocation>
</comment>
<evidence type="ECO:0000256" key="10">
    <source>
        <dbReference type="SAM" id="Phobius"/>
    </source>
</evidence>
<evidence type="ECO:0000313" key="13">
    <source>
        <dbReference type="Proteomes" id="UP000503505"/>
    </source>
</evidence>
<dbReference type="InterPro" id="IPR036938">
    <property type="entry name" value="PAP2/HPO_sf"/>
</dbReference>
<dbReference type="InterPro" id="IPR000326">
    <property type="entry name" value="PAP2/HPO"/>
</dbReference>
<dbReference type="SMART" id="SM00014">
    <property type="entry name" value="acidPPc"/>
    <property type="match status" value="1"/>
</dbReference>
<reference evidence="12 13" key="1">
    <citation type="submission" date="2019-09" db="EMBL/GenBank/DDBJ databases">
        <title>Non-baumannii Acinetobacter spp. carrying blaNDM-1 isolated in China.</title>
        <authorList>
            <person name="Cui C."/>
            <person name="Chen C."/>
            <person name="Sun J."/>
            <person name="Liu Y."/>
        </authorList>
    </citation>
    <scope>NUCLEOTIDE SEQUENCE [LARGE SCALE GENOMIC DNA]</scope>
    <source>
        <strain evidence="12 13">HZE23-1</strain>
    </source>
</reference>
<sequence>MKFHHAKQKLMEMDLKGCVVLNHLSHSGRVAAFFKIISRLGNGVFWYVMIITTWALQGLLYSLQMLYLILGSTVGTAIYKVLKTKTVRPRPYQVHQLIRLGDHPLDYYSFPSGHTLHAVMATTMLGYAVPVLLILMLPFTVLVAASRMILGLHYPSDVAMGAVIGITVAVSFISLAPLLNIVL</sequence>
<protein>
    <recommendedName>
        <fullName evidence="2">undecaprenyl-diphosphate phosphatase</fullName>
        <ecNumber evidence="2">3.6.1.27</ecNumber>
    </recommendedName>
    <alternativeName>
        <fullName evidence="8">Undecaprenyl pyrophosphate phosphatase</fullName>
    </alternativeName>
</protein>
<dbReference type="RefSeq" id="WP_004813115.1">
    <property type="nucleotide sequence ID" value="NZ_BCMD01000020.1"/>
</dbReference>
<evidence type="ECO:0000256" key="8">
    <source>
        <dbReference type="ARBA" id="ARBA00032707"/>
    </source>
</evidence>
<feature type="transmembrane region" description="Helical" evidence="10">
    <location>
        <begin position="124"/>
        <end position="146"/>
    </location>
</feature>
<feature type="domain" description="Phosphatidic acid phosphatase type 2/haloperoxidase" evidence="11">
    <location>
        <begin position="63"/>
        <end position="173"/>
    </location>
</feature>
<dbReference type="AlphaFoldDB" id="A0AAE7BXL2"/>